<dbReference type="InterPro" id="IPR052473">
    <property type="entry name" value="mtLSU_mL53"/>
</dbReference>
<dbReference type="Proteomes" id="UP000886885">
    <property type="component" value="Chromosome 4A"/>
</dbReference>
<keyword evidence="3" id="KW-0809">Transit peptide</keyword>
<evidence type="ECO:0000256" key="5">
    <source>
        <dbReference type="ARBA" id="ARBA00023128"/>
    </source>
</evidence>
<evidence type="ECO:0000256" key="7">
    <source>
        <dbReference type="ARBA" id="ARBA00035180"/>
    </source>
</evidence>
<accession>A0A8X8A1M5</accession>
<keyword evidence="5" id="KW-0496">Mitochondrion</keyword>
<dbReference type="PANTHER" id="PTHR33618">
    <property type="entry name" value="39S RIBOSOMAL PROTEIN L53, MITOCHONDRIAL"/>
    <property type="match status" value="1"/>
</dbReference>
<comment type="subcellular location">
    <subcellularLocation>
        <location evidence="1">Mitochondrion</location>
    </subcellularLocation>
</comment>
<evidence type="ECO:0000256" key="2">
    <source>
        <dbReference type="ARBA" id="ARBA00005557"/>
    </source>
</evidence>
<dbReference type="OrthoDB" id="2012048at2759"/>
<keyword evidence="4" id="KW-0689">Ribosomal protein</keyword>
<protein>
    <recommendedName>
        <fullName evidence="7">Large ribosomal subunit protein mL53</fullName>
    </recommendedName>
    <alternativeName>
        <fullName evidence="8">39S ribosomal protein L53, mitochondrial</fullName>
    </alternativeName>
</protein>
<dbReference type="Pfam" id="PF10780">
    <property type="entry name" value="MRP_L53"/>
    <property type="match status" value="1"/>
</dbReference>
<evidence type="ECO:0000256" key="1">
    <source>
        <dbReference type="ARBA" id="ARBA00004173"/>
    </source>
</evidence>
<dbReference type="InterPro" id="IPR019716">
    <property type="entry name" value="Ribosomal_mL53"/>
</dbReference>
<gene>
    <name evidence="9" type="ORF">POTOM_016451</name>
</gene>
<dbReference type="GO" id="GO:0005762">
    <property type="term" value="C:mitochondrial large ribosomal subunit"/>
    <property type="evidence" value="ECO:0007669"/>
    <property type="project" value="TreeGrafter"/>
</dbReference>
<name>A0A8X8A1M5_POPTO</name>
<evidence type="ECO:0000256" key="4">
    <source>
        <dbReference type="ARBA" id="ARBA00022980"/>
    </source>
</evidence>
<comment type="caution">
    <text evidence="9">The sequence shown here is derived from an EMBL/GenBank/DDBJ whole genome shotgun (WGS) entry which is preliminary data.</text>
</comment>
<evidence type="ECO:0000313" key="9">
    <source>
        <dbReference type="EMBL" id="KAG6780044.1"/>
    </source>
</evidence>
<evidence type="ECO:0000256" key="8">
    <source>
        <dbReference type="ARBA" id="ARBA00042721"/>
    </source>
</evidence>
<dbReference type="EMBL" id="JAAWWB010000007">
    <property type="protein sequence ID" value="KAG6780044.1"/>
    <property type="molecule type" value="Genomic_DNA"/>
</dbReference>
<proteinExistence type="inferred from homology"/>
<dbReference type="AlphaFoldDB" id="A0A8X8A1M5"/>
<keyword evidence="10" id="KW-1185">Reference proteome</keyword>
<evidence type="ECO:0000313" key="10">
    <source>
        <dbReference type="Proteomes" id="UP000886885"/>
    </source>
</evidence>
<organism evidence="9 10">
    <name type="scientific">Populus tomentosa</name>
    <name type="common">Chinese white poplar</name>
    <dbReference type="NCBI Taxonomy" id="118781"/>
    <lineage>
        <taxon>Eukaryota</taxon>
        <taxon>Viridiplantae</taxon>
        <taxon>Streptophyta</taxon>
        <taxon>Embryophyta</taxon>
        <taxon>Tracheophyta</taxon>
        <taxon>Spermatophyta</taxon>
        <taxon>Magnoliopsida</taxon>
        <taxon>eudicotyledons</taxon>
        <taxon>Gunneridae</taxon>
        <taxon>Pentapetalae</taxon>
        <taxon>rosids</taxon>
        <taxon>fabids</taxon>
        <taxon>Malpighiales</taxon>
        <taxon>Salicaceae</taxon>
        <taxon>Saliceae</taxon>
        <taxon>Populus</taxon>
    </lineage>
</organism>
<evidence type="ECO:0000256" key="6">
    <source>
        <dbReference type="ARBA" id="ARBA00023274"/>
    </source>
</evidence>
<keyword evidence="6" id="KW-0687">Ribonucleoprotein</keyword>
<reference evidence="9" key="1">
    <citation type="journal article" date="2020" name="bioRxiv">
        <title>Hybrid origin of Populus tomentosa Carr. identified through genome sequencing and phylogenomic analysis.</title>
        <authorList>
            <person name="An X."/>
            <person name="Gao K."/>
            <person name="Chen Z."/>
            <person name="Li J."/>
            <person name="Yang X."/>
            <person name="Yang X."/>
            <person name="Zhou J."/>
            <person name="Guo T."/>
            <person name="Zhao T."/>
            <person name="Huang S."/>
            <person name="Miao D."/>
            <person name="Khan W.U."/>
            <person name="Rao P."/>
            <person name="Ye M."/>
            <person name="Lei B."/>
            <person name="Liao W."/>
            <person name="Wang J."/>
            <person name="Ji L."/>
            <person name="Li Y."/>
            <person name="Guo B."/>
            <person name="Mustafa N.S."/>
            <person name="Li S."/>
            <person name="Yun Q."/>
            <person name="Keller S.R."/>
            <person name="Mao J."/>
            <person name="Zhang R."/>
            <person name="Strauss S.H."/>
        </authorList>
    </citation>
    <scope>NUCLEOTIDE SEQUENCE</scope>
    <source>
        <strain evidence="9">GM15</strain>
        <tissue evidence="9">Leaf</tissue>
    </source>
</reference>
<dbReference type="PANTHER" id="PTHR33618:SF1">
    <property type="entry name" value="LARGE RIBOSOMAL SUBUNIT PROTEIN ML53"/>
    <property type="match status" value="1"/>
</dbReference>
<evidence type="ECO:0000256" key="3">
    <source>
        <dbReference type="ARBA" id="ARBA00022946"/>
    </source>
</evidence>
<comment type="similarity">
    <text evidence="2">Belongs to the mitochondrion-specific ribosomal protein mL53 family.</text>
</comment>
<sequence length="229" mass="25272">MLKFLSKVKIEFNALDPRVASCMEFLAQCNARKAKESNPACQVLVKRRTDDFPPQITVTFVNGVEEAFDATSTPAQAIRTMILEKGQLLETEQMFREAGEKWPVIIPEEELHQYAPGTKVSGVFCCYSMGGLDNLTSIVIFIHGSVLVRDAPLPASVSLSIIVASRLSEKQDGLINKTAGYFMDGTGEFFSGHQMFLTYWVFANHPHWVASQEKDEAGGCEMIEIGVGA</sequence>